<dbReference type="AlphaFoldDB" id="A0A0J1B5X5"/>
<organism evidence="2 3">
    <name type="scientific">Rhodopirellula islandica</name>
    <dbReference type="NCBI Taxonomy" id="595434"/>
    <lineage>
        <taxon>Bacteria</taxon>
        <taxon>Pseudomonadati</taxon>
        <taxon>Planctomycetota</taxon>
        <taxon>Planctomycetia</taxon>
        <taxon>Pirellulales</taxon>
        <taxon>Pirellulaceae</taxon>
        <taxon>Rhodopirellula</taxon>
    </lineage>
</organism>
<accession>A0A0J1B5X5</accession>
<gene>
    <name evidence="2" type="ORF">RISK_005281</name>
</gene>
<evidence type="ECO:0000256" key="1">
    <source>
        <dbReference type="SAM" id="MobiDB-lite"/>
    </source>
</evidence>
<dbReference type="PATRIC" id="fig|595434.4.peg.5017"/>
<proteinExistence type="predicted"/>
<feature type="compositionally biased region" description="Polar residues" evidence="1">
    <location>
        <begin position="27"/>
        <end position="40"/>
    </location>
</feature>
<feature type="compositionally biased region" description="Basic and acidic residues" evidence="1">
    <location>
        <begin position="9"/>
        <end position="24"/>
    </location>
</feature>
<dbReference type="Proteomes" id="UP000036367">
    <property type="component" value="Unassembled WGS sequence"/>
</dbReference>
<comment type="caution">
    <text evidence="2">The sequence shown here is derived from an EMBL/GenBank/DDBJ whole genome shotgun (WGS) entry which is preliminary data.</text>
</comment>
<feature type="region of interest" description="Disordered" evidence="1">
    <location>
        <begin position="1"/>
        <end position="40"/>
    </location>
</feature>
<keyword evidence="3" id="KW-1185">Reference proteome</keyword>
<dbReference type="EMBL" id="LECT01000044">
    <property type="protein sequence ID" value="KLU02215.1"/>
    <property type="molecule type" value="Genomic_DNA"/>
</dbReference>
<reference evidence="2" key="1">
    <citation type="submission" date="2015-05" db="EMBL/GenBank/DDBJ databases">
        <title>Permanent draft genome of Rhodopirellula islandicus K833.</title>
        <authorList>
            <person name="Kizina J."/>
            <person name="Richter M."/>
            <person name="Glockner F.O."/>
            <person name="Harder J."/>
        </authorList>
    </citation>
    <scope>NUCLEOTIDE SEQUENCE [LARGE SCALE GENOMIC DNA]</scope>
    <source>
        <strain evidence="2">K833</strain>
    </source>
</reference>
<name>A0A0J1B5X5_RHOIS</name>
<evidence type="ECO:0000313" key="2">
    <source>
        <dbReference type="EMBL" id="KLU02215.1"/>
    </source>
</evidence>
<sequence length="40" mass="4373">MRRCGQGGKLREKVSQPKGTDRPTNKMVDTQAQKIALSAS</sequence>
<protein>
    <submittedName>
        <fullName evidence="2">Uncharacterized protein</fullName>
    </submittedName>
</protein>
<evidence type="ECO:0000313" key="3">
    <source>
        <dbReference type="Proteomes" id="UP000036367"/>
    </source>
</evidence>
<dbReference type="STRING" id="595434.RISK_005281"/>